<dbReference type="Pfam" id="PF03133">
    <property type="entry name" value="TTL"/>
    <property type="match status" value="1"/>
</dbReference>
<reference evidence="4 5" key="1">
    <citation type="journal article" date="2023" name="BMC Biol.">
        <title>The compact genome of the sponge Oopsacas minuta (Hexactinellida) is lacking key metazoan core genes.</title>
        <authorList>
            <person name="Santini S."/>
            <person name="Schenkelaars Q."/>
            <person name="Jourda C."/>
            <person name="Duchesne M."/>
            <person name="Belahbib H."/>
            <person name="Rocher C."/>
            <person name="Selva M."/>
            <person name="Riesgo A."/>
            <person name="Vervoort M."/>
            <person name="Leys S.P."/>
            <person name="Kodjabachian L."/>
            <person name="Le Bivic A."/>
            <person name="Borchiellini C."/>
            <person name="Claverie J.M."/>
            <person name="Renard E."/>
        </authorList>
    </citation>
    <scope>NUCLEOTIDE SEQUENCE [LARGE SCALE GENOMIC DNA]</scope>
    <source>
        <strain evidence="4">SPO-2</strain>
    </source>
</reference>
<keyword evidence="1" id="KW-0436">Ligase</keyword>
<proteinExistence type="predicted"/>
<dbReference type="GO" id="GO:0015631">
    <property type="term" value="F:tubulin binding"/>
    <property type="evidence" value="ECO:0007669"/>
    <property type="project" value="TreeGrafter"/>
</dbReference>
<dbReference type="PANTHER" id="PTHR12241:SF154">
    <property type="entry name" value="TUBULIN POLYGLUTAMYLASE TTLL11"/>
    <property type="match status" value="1"/>
</dbReference>
<protein>
    <submittedName>
        <fullName evidence="4">Tubulin polyglutamylase TTLL11</fullName>
    </submittedName>
</protein>
<dbReference type="Proteomes" id="UP001165289">
    <property type="component" value="Unassembled WGS sequence"/>
</dbReference>
<evidence type="ECO:0000256" key="3">
    <source>
        <dbReference type="ARBA" id="ARBA00022840"/>
    </source>
</evidence>
<dbReference type="PANTHER" id="PTHR12241">
    <property type="entry name" value="TUBULIN POLYGLUTAMYLASE"/>
    <property type="match status" value="1"/>
</dbReference>
<keyword evidence="3" id="KW-0067">ATP-binding</keyword>
<evidence type="ECO:0000256" key="1">
    <source>
        <dbReference type="ARBA" id="ARBA00022598"/>
    </source>
</evidence>
<dbReference type="GO" id="GO:0036064">
    <property type="term" value="C:ciliary basal body"/>
    <property type="evidence" value="ECO:0007669"/>
    <property type="project" value="TreeGrafter"/>
</dbReference>
<evidence type="ECO:0000313" key="5">
    <source>
        <dbReference type="Proteomes" id="UP001165289"/>
    </source>
</evidence>
<gene>
    <name evidence="4" type="ORF">LOD99_2620</name>
</gene>
<dbReference type="Gene3D" id="3.30.470.20">
    <property type="entry name" value="ATP-grasp fold, B domain"/>
    <property type="match status" value="1"/>
</dbReference>
<comment type="caution">
    <text evidence="4">The sequence shown here is derived from an EMBL/GenBank/DDBJ whole genome shotgun (WGS) entry which is preliminary data.</text>
</comment>
<dbReference type="InterPro" id="IPR011992">
    <property type="entry name" value="EF-hand-dom_pair"/>
</dbReference>
<evidence type="ECO:0000256" key="2">
    <source>
        <dbReference type="ARBA" id="ARBA00022741"/>
    </source>
</evidence>
<name>A0AAV7K0Q9_9METZ</name>
<dbReference type="GO" id="GO:0005524">
    <property type="term" value="F:ATP binding"/>
    <property type="evidence" value="ECO:0007669"/>
    <property type="project" value="UniProtKB-KW"/>
</dbReference>
<dbReference type="SUPFAM" id="SSF47473">
    <property type="entry name" value="EF-hand"/>
    <property type="match status" value="1"/>
</dbReference>
<evidence type="ECO:0000313" key="4">
    <source>
        <dbReference type="EMBL" id="KAI6654741.1"/>
    </source>
</evidence>
<dbReference type="EMBL" id="JAKMXF010000221">
    <property type="protein sequence ID" value="KAI6654741.1"/>
    <property type="molecule type" value="Genomic_DNA"/>
</dbReference>
<keyword evidence="5" id="KW-1185">Reference proteome</keyword>
<accession>A0AAV7K0Q9</accession>
<sequence length="568" mass="65222">MQPSDLTDPQYIHDIKDDIITSSVPIASTREDCCELSIEDNLLDEEEVLDVRALNKLYHTDEFDQGKELNLHSKKKSIRVDLTYARSAGPIVEMSVRKLNWKCYKAPLISTNRLPCSIHWHGITHEEHIIPKGCYVSKFCGLGELCYKKNLAQTLSRMKELFPDEFSFHPNCWLLPEQYEEFYVHTQEHPKPNKFYIVKPHEGSQGEGIFIFSNPKDKVSLFANPSLVQEYISNPLLLEGTKFDIRLYVLLLSIDPLEVYVSRSGMVRFCTQDYHKPSIKNVHKSFMHLTNYSLNKRSDEYQYTDEPDTGSKRILTHVLEDMERLGYDTDLLWDKIDTVVVSTLQAMSPEIQTGVQAAIRRGELPSVDSCFQILGFDLLIDDKMNVFLLEVNSHPSLGIDFDELVPDKPGVTKCIISQVDIDIKLPVVSCALKLVRKRQKKGPGIPIETPYDSVYKRVSPDLMQEQLTLLEPIANMFRQFLKRDGVTIGSSAFRSFLRNYKLSPGLISTAEADLLFLKATRSYVSYETNTINFQQFYFVFYSLAKSSYKRDSKLENISLLIEHCMGNK</sequence>
<dbReference type="AlphaFoldDB" id="A0AAV7K0Q9"/>
<organism evidence="4 5">
    <name type="scientific">Oopsacas minuta</name>
    <dbReference type="NCBI Taxonomy" id="111878"/>
    <lineage>
        <taxon>Eukaryota</taxon>
        <taxon>Metazoa</taxon>
        <taxon>Porifera</taxon>
        <taxon>Hexactinellida</taxon>
        <taxon>Hexasterophora</taxon>
        <taxon>Lyssacinosida</taxon>
        <taxon>Leucopsacidae</taxon>
        <taxon>Oopsacas</taxon>
    </lineage>
</organism>
<dbReference type="SUPFAM" id="SSF56059">
    <property type="entry name" value="Glutathione synthetase ATP-binding domain-like"/>
    <property type="match status" value="1"/>
</dbReference>
<keyword evidence="2" id="KW-0547">Nucleotide-binding</keyword>
<dbReference type="GO" id="GO:0070740">
    <property type="term" value="F:tubulin-glutamic acid ligase activity"/>
    <property type="evidence" value="ECO:0007669"/>
    <property type="project" value="TreeGrafter"/>
</dbReference>
<dbReference type="InterPro" id="IPR004344">
    <property type="entry name" value="TTL/TTLL_fam"/>
</dbReference>
<dbReference type="GO" id="GO:0000226">
    <property type="term" value="P:microtubule cytoskeleton organization"/>
    <property type="evidence" value="ECO:0007669"/>
    <property type="project" value="TreeGrafter"/>
</dbReference>
<dbReference type="PROSITE" id="PS51221">
    <property type="entry name" value="TTL"/>
    <property type="match status" value="1"/>
</dbReference>